<feature type="disulfide bond" evidence="9">
    <location>
        <begin position="54"/>
        <end position="69"/>
    </location>
</feature>
<evidence type="ECO:0000256" key="2">
    <source>
        <dbReference type="ARBA" id="ARBA00004308"/>
    </source>
</evidence>
<dbReference type="Ensembl" id="ENSCCRT00020105806.1">
    <property type="protein sequence ID" value="ENSCCRP00020096762.1"/>
    <property type="gene ID" value="ENSCCRG00020044568.1"/>
</dbReference>
<comment type="subcellular location">
    <subcellularLocation>
        <location evidence="2">Endomembrane system</location>
    </subcellularLocation>
    <subcellularLocation>
        <location evidence="1">Membrane</location>
        <topology evidence="1">Single-pass membrane protein</topology>
    </subcellularLocation>
</comment>
<keyword evidence="8 9" id="KW-1015">Disulfide bond</keyword>
<keyword evidence="4 10" id="KW-0812">Transmembrane</keyword>
<dbReference type="PROSITE" id="PS01209">
    <property type="entry name" value="LDLRA_1"/>
    <property type="match status" value="1"/>
</dbReference>
<dbReference type="GO" id="GO:0016192">
    <property type="term" value="P:vesicle-mediated transport"/>
    <property type="evidence" value="ECO:0007669"/>
    <property type="project" value="UniProtKB-ARBA"/>
</dbReference>
<dbReference type="SUPFAM" id="SSF57424">
    <property type="entry name" value="LDL receptor-like module"/>
    <property type="match status" value="1"/>
</dbReference>
<evidence type="ECO:0000256" key="3">
    <source>
        <dbReference type="ARBA" id="ARBA00009939"/>
    </source>
</evidence>
<dbReference type="GO" id="GO:0012505">
    <property type="term" value="C:endomembrane system"/>
    <property type="evidence" value="ECO:0007669"/>
    <property type="project" value="UniProtKB-SubCell"/>
</dbReference>
<dbReference type="GO" id="GO:0005886">
    <property type="term" value="C:plasma membrane"/>
    <property type="evidence" value="ECO:0007669"/>
    <property type="project" value="TreeGrafter"/>
</dbReference>
<evidence type="ECO:0000256" key="6">
    <source>
        <dbReference type="ARBA" id="ARBA00022989"/>
    </source>
</evidence>
<organism evidence="11 12">
    <name type="scientific">Cyprinus carpio</name>
    <name type="common">Common carp</name>
    <dbReference type="NCBI Taxonomy" id="7962"/>
    <lineage>
        <taxon>Eukaryota</taxon>
        <taxon>Metazoa</taxon>
        <taxon>Chordata</taxon>
        <taxon>Craniata</taxon>
        <taxon>Vertebrata</taxon>
        <taxon>Euteleostomi</taxon>
        <taxon>Actinopterygii</taxon>
        <taxon>Neopterygii</taxon>
        <taxon>Teleostei</taxon>
        <taxon>Ostariophysi</taxon>
        <taxon>Cypriniformes</taxon>
        <taxon>Cyprinidae</taxon>
        <taxon>Cyprininae</taxon>
        <taxon>Cyprinus</taxon>
    </lineage>
</organism>
<evidence type="ECO:0000256" key="7">
    <source>
        <dbReference type="ARBA" id="ARBA00023136"/>
    </source>
</evidence>
<keyword evidence="6 10" id="KW-1133">Transmembrane helix</keyword>
<dbReference type="SMART" id="SM00192">
    <property type="entry name" value="LDLa"/>
    <property type="match status" value="1"/>
</dbReference>
<dbReference type="InterPro" id="IPR002172">
    <property type="entry name" value="LDrepeatLR_classA_rpt"/>
</dbReference>
<dbReference type="InterPro" id="IPR023415">
    <property type="entry name" value="LDLR_class-A_CS"/>
</dbReference>
<evidence type="ECO:0000256" key="10">
    <source>
        <dbReference type="SAM" id="Phobius"/>
    </source>
</evidence>
<evidence type="ECO:0000256" key="1">
    <source>
        <dbReference type="ARBA" id="ARBA00004167"/>
    </source>
</evidence>
<dbReference type="Gene3D" id="4.10.400.10">
    <property type="entry name" value="Low-density Lipoprotein Receptor"/>
    <property type="match status" value="1"/>
</dbReference>
<comment type="similarity">
    <text evidence="3">Belongs to the LDLR family.</text>
</comment>
<dbReference type="InterPro" id="IPR036055">
    <property type="entry name" value="LDL_receptor-like_sf"/>
</dbReference>
<proteinExistence type="inferred from homology"/>
<evidence type="ECO:0000256" key="8">
    <source>
        <dbReference type="ARBA" id="ARBA00023157"/>
    </source>
</evidence>
<feature type="disulfide bond" evidence="9">
    <location>
        <begin position="42"/>
        <end position="60"/>
    </location>
</feature>
<dbReference type="PANTHER" id="PTHR24270">
    <property type="entry name" value="LOW-DENSITY LIPOPROTEIN RECEPTOR-RELATED"/>
    <property type="match status" value="1"/>
</dbReference>
<dbReference type="CDD" id="cd00112">
    <property type="entry name" value="LDLa"/>
    <property type="match status" value="1"/>
</dbReference>
<protein>
    <submittedName>
        <fullName evidence="11">Uncharacterized protein</fullName>
    </submittedName>
</protein>
<reference evidence="11" key="1">
    <citation type="submission" date="2025-08" db="UniProtKB">
        <authorList>
            <consortium name="Ensembl"/>
        </authorList>
    </citation>
    <scope>IDENTIFICATION</scope>
</reference>
<dbReference type="PROSITE" id="PS50068">
    <property type="entry name" value="LDLRA_2"/>
    <property type="match status" value="1"/>
</dbReference>
<evidence type="ECO:0000313" key="12">
    <source>
        <dbReference type="Proteomes" id="UP000694701"/>
    </source>
</evidence>
<dbReference type="AlphaFoldDB" id="A0A8C2JPP2"/>
<keyword evidence="7 10" id="KW-0472">Membrane</keyword>
<evidence type="ECO:0000256" key="5">
    <source>
        <dbReference type="ARBA" id="ARBA00022737"/>
    </source>
</evidence>
<dbReference type="InterPro" id="IPR050685">
    <property type="entry name" value="LDLR"/>
</dbReference>
<keyword evidence="5" id="KW-0677">Repeat</keyword>
<dbReference type="Pfam" id="PF00057">
    <property type="entry name" value="Ldl_recept_a"/>
    <property type="match status" value="1"/>
</dbReference>
<evidence type="ECO:0000256" key="4">
    <source>
        <dbReference type="ARBA" id="ARBA00022692"/>
    </source>
</evidence>
<accession>A0A8C2JPP2</accession>
<name>A0A8C2JPP2_CYPCA</name>
<evidence type="ECO:0000256" key="9">
    <source>
        <dbReference type="PROSITE-ProRule" id="PRU00124"/>
    </source>
</evidence>
<feature type="transmembrane region" description="Helical" evidence="10">
    <location>
        <begin position="103"/>
        <end position="123"/>
    </location>
</feature>
<dbReference type="Proteomes" id="UP000694701">
    <property type="component" value="Unplaced"/>
</dbReference>
<evidence type="ECO:0000313" key="11">
    <source>
        <dbReference type="Ensembl" id="ENSCCRP00020096762.1"/>
    </source>
</evidence>
<sequence length="161" mass="17459">MREVVGRELEGAAPLHAALLHNKALGETAGLSTTCAPNRFRCGSGACIVDTWVCDGYADCPDGSDEVGCPTGASSALILANTRGVKHMACERVSLSTFDLYCIYIYMCVCVCIHVVLLNFLFIKKSRKIKCITVSTKILCSTTVFNIDNNQKCFLSNKSSY</sequence>
<dbReference type="FunFam" id="4.10.400.10:FF:000113">
    <property type="entry name" value="Low-density lipoprotein receptor-related protein 8"/>
    <property type="match status" value="1"/>
</dbReference>
<feature type="disulfide bond" evidence="9">
    <location>
        <begin position="35"/>
        <end position="47"/>
    </location>
</feature>